<evidence type="ECO:0000313" key="3">
    <source>
        <dbReference type="Proteomes" id="UP001428817"/>
    </source>
</evidence>
<dbReference type="GO" id="GO:0016787">
    <property type="term" value="F:hydrolase activity"/>
    <property type="evidence" value="ECO:0007669"/>
    <property type="project" value="UniProtKB-KW"/>
</dbReference>
<evidence type="ECO:0000259" key="1">
    <source>
        <dbReference type="Pfam" id="PF00561"/>
    </source>
</evidence>
<proteinExistence type="predicted"/>
<comment type="caution">
    <text evidence="2">The sequence shown here is derived from an EMBL/GenBank/DDBJ whole genome shotgun (WGS) entry which is preliminary data.</text>
</comment>
<sequence>MPYLTANGTRLFYRDWGAGRPVVFVTSWGLSSRMWQNQMLHLVEQGHRAIGYDRRGHGRSDDPGGGYDFDTLAGDLAALLDRLDLSDVTLVGHSMGGGEVVHYLSRHGGARVGRIALVASTVPCLMRSADNPNGVDGALLEGTVAAIRDNFGQWILDNSPPFWGDCPAARELPQPIKDWTIRDMMDVSAQAAVECTRANICADFRPELPGIGVPALVVAGGRDVSAPVELCARPSAELLPNARLEIYPDAAHALYLTHRDRLNADLAAFARETAPVAACD</sequence>
<feature type="domain" description="AB hydrolase-1" evidence="1">
    <location>
        <begin position="21"/>
        <end position="125"/>
    </location>
</feature>
<gene>
    <name evidence="2" type="ORF">GCM10023321_83340</name>
</gene>
<dbReference type="InterPro" id="IPR050471">
    <property type="entry name" value="AB_hydrolase"/>
</dbReference>
<keyword evidence="3" id="KW-1185">Reference proteome</keyword>
<dbReference type="InterPro" id="IPR000073">
    <property type="entry name" value="AB_hydrolase_1"/>
</dbReference>
<dbReference type="InterPro" id="IPR029058">
    <property type="entry name" value="AB_hydrolase_fold"/>
</dbReference>
<dbReference type="Gene3D" id="3.40.50.1820">
    <property type="entry name" value="alpha/beta hydrolase"/>
    <property type="match status" value="1"/>
</dbReference>
<organism evidence="2 3">
    <name type="scientific">Pseudonocardia eucalypti</name>
    <dbReference type="NCBI Taxonomy" id="648755"/>
    <lineage>
        <taxon>Bacteria</taxon>
        <taxon>Bacillati</taxon>
        <taxon>Actinomycetota</taxon>
        <taxon>Actinomycetes</taxon>
        <taxon>Pseudonocardiales</taxon>
        <taxon>Pseudonocardiaceae</taxon>
        <taxon>Pseudonocardia</taxon>
    </lineage>
</organism>
<name>A0ABP9RE88_9PSEU</name>
<evidence type="ECO:0000313" key="2">
    <source>
        <dbReference type="EMBL" id="GAA5176021.1"/>
    </source>
</evidence>
<dbReference type="EMBL" id="BAABJP010000068">
    <property type="protein sequence ID" value="GAA5176021.1"/>
    <property type="molecule type" value="Genomic_DNA"/>
</dbReference>
<reference evidence="3" key="1">
    <citation type="journal article" date="2019" name="Int. J. Syst. Evol. Microbiol.">
        <title>The Global Catalogue of Microorganisms (GCM) 10K type strain sequencing project: providing services to taxonomists for standard genome sequencing and annotation.</title>
        <authorList>
            <consortium name="The Broad Institute Genomics Platform"/>
            <consortium name="The Broad Institute Genome Sequencing Center for Infectious Disease"/>
            <person name="Wu L."/>
            <person name="Ma J."/>
        </authorList>
    </citation>
    <scope>NUCLEOTIDE SEQUENCE [LARGE SCALE GENOMIC DNA]</scope>
    <source>
        <strain evidence="3">JCM 18303</strain>
    </source>
</reference>
<dbReference type="Pfam" id="PF00561">
    <property type="entry name" value="Abhydrolase_1"/>
    <property type="match status" value="1"/>
</dbReference>
<keyword evidence="2" id="KW-0378">Hydrolase</keyword>
<dbReference type="PANTHER" id="PTHR43433">
    <property type="entry name" value="HYDROLASE, ALPHA/BETA FOLD FAMILY PROTEIN"/>
    <property type="match status" value="1"/>
</dbReference>
<dbReference type="PRINTS" id="PR00111">
    <property type="entry name" value="ABHYDROLASE"/>
</dbReference>
<dbReference type="PANTHER" id="PTHR43433:SF4">
    <property type="entry name" value="NON-HEME CHLOROPEROXIDASE-RELATED"/>
    <property type="match status" value="1"/>
</dbReference>
<dbReference type="SUPFAM" id="SSF53474">
    <property type="entry name" value="alpha/beta-Hydrolases"/>
    <property type="match status" value="1"/>
</dbReference>
<accession>A0ABP9RE88</accession>
<dbReference type="Proteomes" id="UP001428817">
    <property type="component" value="Unassembled WGS sequence"/>
</dbReference>
<protein>
    <submittedName>
        <fullName evidence="2">Alpha/beta hydrolase</fullName>
    </submittedName>
</protein>
<dbReference type="RefSeq" id="WP_185065653.1">
    <property type="nucleotide sequence ID" value="NZ_BAABJP010000068.1"/>
</dbReference>